<proteinExistence type="predicted"/>
<comment type="caution">
    <text evidence="1">The sequence shown here is derived from an EMBL/GenBank/DDBJ whole genome shotgun (WGS) entry which is preliminary data.</text>
</comment>
<evidence type="ECO:0000313" key="2">
    <source>
        <dbReference type="Proteomes" id="UP000679749"/>
    </source>
</evidence>
<sequence>MYCCKNCFEDEILIEFIREQGEQGNCVYCGEEDTLIVGLVDLYYSFFEKLLTYYQETQHGEHYIYQIHDDPSDFGNNLFQLVQDDWAIFPDESGESLFFDIMNISRDYEIDGQIDESVLFSRASASFSYVDGSSLSETFSLQIIKENRFFPSKELDYFYSTDSLLDEIEELIKQYMTEVSPDQSFYRARIGHFTENKDLQAPPFENILRGGRANPVGISVLYCAYTDRDGPIGSKAMERLRGNGCNSKK</sequence>
<reference evidence="1" key="1">
    <citation type="submission" date="2021-05" db="EMBL/GenBank/DDBJ databases">
        <title>Novel Bacillus species.</title>
        <authorList>
            <person name="Liu G."/>
        </authorList>
    </citation>
    <scope>NUCLEOTIDE SEQUENCE</scope>
    <source>
        <strain evidence="1">FJAT-49825</strain>
    </source>
</reference>
<dbReference type="RefSeq" id="WP_213116105.1">
    <property type="nucleotide sequence ID" value="NZ_JAGYPF010000001.1"/>
</dbReference>
<dbReference type="EMBL" id="JAGYPF010000001">
    <property type="protein sequence ID" value="MBS4211606.1"/>
    <property type="molecule type" value="Genomic_DNA"/>
</dbReference>
<dbReference type="AlphaFoldDB" id="A0A942YVJ9"/>
<keyword evidence="2" id="KW-1185">Reference proteome</keyword>
<protein>
    <recommendedName>
        <fullName evidence="3">RES domain-containing protein</fullName>
    </recommendedName>
</protein>
<evidence type="ECO:0008006" key="3">
    <source>
        <dbReference type="Google" id="ProtNLM"/>
    </source>
</evidence>
<name>A0A942YVJ9_9BACI</name>
<organism evidence="1 2">
    <name type="scientific">Neobacillus rhizophilus</name>
    <dbReference type="NCBI Taxonomy" id="2833579"/>
    <lineage>
        <taxon>Bacteria</taxon>
        <taxon>Bacillati</taxon>
        <taxon>Bacillota</taxon>
        <taxon>Bacilli</taxon>
        <taxon>Bacillales</taxon>
        <taxon>Bacillaceae</taxon>
        <taxon>Neobacillus</taxon>
    </lineage>
</organism>
<dbReference type="Proteomes" id="UP000679749">
    <property type="component" value="Unassembled WGS sequence"/>
</dbReference>
<accession>A0A942YVJ9</accession>
<gene>
    <name evidence="1" type="ORF">KHA99_03915</name>
</gene>
<evidence type="ECO:0000313" key="1">
    <source>
        <dbReference type="EMBL" id="MBS4211606.1"/>
    </source>
</evidence>